<dbReference type="UniPathway" id="UPA00214"/>
<dbReference type="InterPro" id="IPR019779">
    <property type="entry name" value="GalP_UDPtransf1_His-AS"/>
</dbReference>
<dbReference type="InterPro" id="IPR001937">
    <property type="entry name" value="GalP_UDPtransf1"/>
</dbReference>
<evidence type="ECO:0000256" key="1">
    <source>
        <dbReference type="ARBA" id="ARBA00001107"/>
    </source>
</evidence>
<dbReference type="SUPFAM" id="SSF54197">
    <property type="entry name" value="HIT-like"/>
    <property type="match status" value="2"/>
</dbReference>
<dbReference type="NCBIfam" id="TIGR00209">
    <property type="entry name" value="galT_1"/>
    <property type="match status" value="1"/>
</dbReference>
<comment type="pathway">
    <text evidence="2 15">Carbohydrate metabolism; galactose metabolism.</text>
</comment>
<evidence type="ECO:0000256" key="7">
    <source>
        <dbReference type="ARBA" id="ARBA00022695"/>
    </source>
</evidence>
<feature type="domain" description="Galactose-1-phosphate uridyl transferase C-terminal" evidence="17">
    <location>
        <begin position="208"/>
        <end position="358"/>
    </location>
</feature>
<dbReference type="PANTHER" id="PTHR11943:SF1">
    <property type="entry name" value="GALACTOSE-1-PHOSPHATE URIDYLYLTRANSFERASE"/>
    <property type="match status" value="1"/>
</dbReference>
<feature type="binding site" evidence="14">
    <location>
        <position position="135"/>
    </location>
    <ligand>
        <name>Zn(2+)</name>
        <dbReference type="ChEBI" id="CHEBI:29105"/>
    </ligand>
</feature>
<feature type="binding site" evidence="14">
    <location>
        <position position="70"/>
    </location>
    <ligand>
        <name>Zn(2+)</name>
        <dbReference type="ChEBI" id="CHEBI:29105"/>
    </ligand>
</feature>
<evidence type="ECO:0000256" key="15">
    <source>
        <dbReference type="RuleBase" id="RU000506"/>
    </source>
</evidence>
<evidence type="ECO:0000256" key="10">
    <source>
        <dbReference type="ARBA" id="ARBA00023144"/>
    </source>
</evidence>
<dbReference type="PIRSF" id="PIRSF000808">
    <property type="entry name" value="GalT"/>
    <property type="match status" value="1"/>
</dbReference>
<dbReference type="InterPro" id="IPR005850">
    <property type="entry name" value="GalP_Utransf_C"/>
</dbReference>
<evidence type="ECO:0000256" key="2">
    <source>
        <dbReference type="ARBA" id="ARBA00004947"/>
    </source>
</evidence>
<dbReference type="GO" id="GO:0008108">
    <property type="term" value="F:UDP-glucose:hexose-1-phosphate uridylyltransferase activity"/>
    <property type="evidence" value="ECO:0007669"/>
    <property type="project" value="UniProtKB-UniRule"/>
</dbReference>
<evidence type="ECO:0000256" key="6">
    <source>
        <dbReference type="ARBA" id="ARBA00022679"/>
    </source>
</evidence>
<keyword evidence="7 15" id="KW-0548">Nucleotidyltransferase</keyword>
<evidence type="ECO:0000256" key="14">
    <source>
        <dbReference type="PIRSR" id="PIRSR000808-3"/>
    </source>
</evidence>
<comment type="similarity">
    <text evidence="3 15">Belongs to the galactose-1-phosphate uridylyltransferase type 1 family.</text>
</comment>
<dbReference type="Proteomes" id="UP000285112">
    <property type="component" value="Unassembled WGS sequence"/>
</dbReference>
<evidence type="ECO:0000256" key="8">
    <source>
        <dbReference type="ARBA" id="ARBA00022723"/>
    </source>
</evidence>
<reference evidence="18 19" key="1">
    <citation type="submission" date="2018-09" db="EMBL/GenBank/DDBJ databases">
        <title>YIM PH 21725 draft genome.</title>
        <authorList>
            <person name="Miao C."/>
        </authorList>
    </citation>
    <scope>NUCLEOTIDE SEQUENCE [LARGE SCALE GENOMIC DNA]</scope>
    <source>
        <strain evidence="19">YIM PH21725</strain>
    </source>
</reference>
<evidence type="ECO:0000256" key="11">
    <source>
        <dbReference type="ARBA" id="ARBA00023277"/>
    </source>
</evidence>
<keyword evidence="8 14" id="KW-0479">Metal-binding</keyword>
<feature type="active site" description="Tele-UMP-histidine intermediate" evidence="13">
    <location>
        <position position="188"/>
    </location>
</feature>
<dbReference type="Pfam" id="PF01087">
    <property type="entry name" value="GalP_UDP_transf"/>
    <property type="match status" value="1"/>
</dbReference>
<dbReference type="OrthoDB" id="9769064at2"/>
<dbReference type="AlphaFoldDB" id="A0A419HXV9"/>
<evidence type="ECO:0000313" key="18">
    <source>
        <dbReference type="EMBL" id="RJQ81908.1"/>
    </source>
</evidence>
<protein>
    <recommendedName>
        <fullName evidence="5 12">Galactose-1-phosphate uridylyltransferase</fullName>
        <ecNumber evidence="4 12">2.7.7.12</ecNumber>
    </recommendedName>
</protein>
<dbReference type="GO" id="GO:0033499">
    <property type="term" value="P:galactose catabolic process via UDP-galactose, Leloir pathway"/>
    <property type="evidence" value="ECO:0007669"/>
    <property type="project" value="TreeGrafter"/>
</dbReference>
<evidence type="ECO:0000256" key="5">
    <source>
        <dbReference type="ARBA" id="ARBA00016340"/>
    </source>
</evidence>
<dbReference type="EMBL" id="QZFV01000105">
    <property type="protein sequence ID" value="RJQ81908.1"/>
    <property type="molecule type" value="Genomic_DNA"/>
</dbReference>
<organism evidence="18 19">
    <name type="scientific">Amycolatopsis panacis</name>
    <dbReference type="NCBI Taxonomy" id="2340917"/>
    <lineage>
        <taxon>Bacteria</taxon>
        <taxon>Bacillati</taxon>
        <taxon>Actinomycetota</taxon>
        <taxon>Actinomycetes</taxon>
        <taxon>Pseudonocardiales</taxon>
        <taxon>Pseudonocardiaceae</taxon>
        <taxon>Amycolatopsis</taxon>
    </lineage>
</organism>
<comment type="catalytic activity">
    <reaction evidence="1 15">
        <text>alpha-D-galactose 1-phosphate + UDP-alpha-D-glucose = alpha-D-glucose 1-phosphate + UDP-alpha-D-galactose</text>
        <dbReference type="Rhea" id="RHEA:13989"/>
        <dbReference type="ChEBI" id="CHEBI:58336"/>
        <dbReference type="ChEBI" id="CHEBI:58601"/>
        <dbReference type="ChEBI" id="CHEBI:58885"/>
        <dbReference type="ChEBI" id="CHEBI:66914"/>
        <dbReference type="EC" id="2.7.7.12"/>
    </reaction>
</comment>
<evidence type="ECO:0000259" key="17">
    <source>
        <dbReference type="Pfam" id="PF02744"/>
    </source>
</evidence>
<keyword evidence="6 15" id="KW-0808">Transferase</keyword>
<sequence>MKRTVRHLADGREIIYFDHAGAPERCAADTRDLTPVAAASEIRRDPLTGEWVAMAAHRQTRTYKPPADLCPLCPTRPGKPSEIPEAGYDVVVFENRFPSFSQHVIGAPSTVDDLGLVPVAPGRARCEVMCFTSDHAGAFSRLSPEQVRLVVDAWADRTAGLAQTPGVEQVFPFENRGEEIGVTLSHPHGQIYGYPFVTPKTERMLEVARAYAAEHGRPVLGDVLAAERKSGARVIAEGEHWTAFVPPAARWPVHIQVVPHRHVPDIPSLTDAERDDFAKVYLDVLCRCDALYNRALPYIAGWHQAPVHRDRDLSWLHLELFSVLRSKDKLKYLAGSESGMSVWINDVTPEQVAERLRAAECAVSPAYSSAKHRFDSGTSQAQPLR</sequence>
<comment type="cofactor">
    <cofactor evidence="14">
        <name>Zn(2+)</name>
        <dbReference type="ChEBI" id="CHEBI:29105"/>
    </cofactor>
    <text evidence="14">Binds 1 zinc ion per subunit.</text>
</comment>
<dbReference type="GO" id="GO:0008270">
    <property type="term" value="F:zinc ion binding"/>
    <property type="evidence" value="ECO:0007669"/>
    <property type="project" value="InterPro"/>
</dbReference>
<dbReference type="CDD" id="cd00608">
    <property type="entry name" value="GalT"/>
    <property type="match status" value="1"/>
</dbReference>
<evidence type="ECO:0000256" key="9">
    <source>
        <dbReference type="ARBA" id="ARBA00022833"/>
    </source>
</evidence>
<evidence type="ECO:0000256" key="4">
    <source>
        <dbReference type="ARBA" id="ARBA00012384"/>
    </source>
</evidence>
<keyword evidence="11 15" id="KW-0119">Carbohydrate metabolism</keyword>
<dbReference type="RefSeq" id="WP_120025415.1">
    <property type="nucleotide sequence ID" value="NZ_QZFV01000105.1"/>
</dbReference>
<dbReference type="EC" id="2.7.7.12" evidence="4 12"/>
<dbReference type="PANTHER" id="PTHR11943">
    <property type="entry name" value="GALACTOSE-1-PHOSPHATE URIDYLYLTRANSFERASE"/>
    <property type="match status" value="1"/>
</dbReference>
<accession>A0A419HXV9</accession>
<evidence type="ECO:0000256" key="13">
    <source>
        <dbReference type="PIRSR" id="PIRSR000808-1"/>
    </source>
</evidence>
<keyword evidence="19" id="KW-1185">Reference proteome</keyword>
<dbReference type="Pfam" id="PF02744">
    <property type="entry name" value="GalP_UDP_tr_C"/>
    <property type="match status" value="1"/>
</dbReference>
<feature type="binding site" evidence="14">
    <location>
        <position position="73"/>
    </location>
    <ligand>
        <name>Zn(2+)</name>
        <dbReference type="ChEBI" id="CHEBI:29105"/>
    </ligand>
</feature>
<comment type="caution">
    <text evidence="18">The sequence shown here is derived from an EMBL/GenBank/DDBJ whole genome shotgun (WGS) entry which is preliminary data.</text>
</comment>
<keyword evidence="10 15" id="KW-0299">Galactose metabolism</keyword>
<dbReference type="Gene3D" id="3.30.428.10">
    <property type="entry name" value="HIT-like"/>
    <property type="match status" value="2"/>
</dbReference>
<evidence type="ECO:0000259" key="16">
    <source>
        <dbReference type="Pfam" id="PF01087"/>
    </source>
</evidence>
<proteinExistence type="inferred from homology"/>
<keyword evidence="9 14" id="KW-0862">Zinc</keyword>
<name>A0A419HXV9_9PSEU</name>
<evidence type="ECO:0000256" key="12">
    <source>
        <dbReference type="NCBIfam" id="TIGR00209"/>
    </source>
</evidence>
<dbReference type="InterPro" id="IPR036265">
    <property type="entry name" value="HIT-like_sf"/>
</dbReference>
<dbReference type="GO" id="GO:0005737">
    <property type="term" value="C:cytoplasm"/>
    <property type="evidence" value="ECO:0007669"/>
    <property type="project" value="TreeGrafter"/>
</dbReference>
<evidence type="ECO:0000313" key="19">
    <source>
        <dbReference type="Proteomes" id="UP000285112"/>
    </source>
</evidence>
<gene>
    <name evidence="18" type="primary">galT</name>
    <name evidence="18" type="ORF">D5S19_22640</name>
</gene>
<feature type="domain" description="Galactose-1-phosphate uridyl transferase N-terminal" evidence="16">
    <location>
        <begin position="38"/>
        <end position="197"/>
    </location>
</feature>
<feature type="binding site" evidence="14">
    <location>
        <position position="186"/>
    </location>
    <ligand>
        <name>Zn(2+)</name>
        <dbReference type="ChEBI" id="CHEBI:29105"/>
    </ligand>
</feature>
<dbReference type="InterPro" id="IPR005849">
    <property type="entry name" value="GalP_Utransf_N"/>
</dbReference>
<evidence type="ECO:0000256" key="3">
    <source>
        <dbReference type="ARBA" id="ARBA00010951"/>
    </source>
</evidence>
<dbReference type="PROSITE" id="PS00117">
    <property type="entry name" value="GAL_P_UDP_TRANSF_I"/>
    <property type="match status" value="1"/>
</dbReference>